<feature type="region of interest" description="Disordered" evidence="1">
    <location>
        <begin position="1"/>
        <end position="32"/>
    </location>
</feature>
<dbReference type="InterPro" id="IPR024810">
    <property type="entry name" value="MAB21L/cGLR"/>
</dbReference>
<evidence type="ECO:0000313" key="3">
    <source>
        <dbReference type="RefSeq" id="XP_028132935.1"/>
    </source>
</evidence>
<reference evidence="3" key="1">
    <citation type="submission" date="2025-08" db="UniProtKB">
        <authorList>
            <consortium name="RefSeq"/>
        </authorList>
    </citation>
    <scope>IDENTIFICATION</scope>
    <source>
        <tissue evidence="3">Whole insect</tissue>
    </source>
</reference>
<dbReference type="InParanoid" id="A0A6P7FI94"/>
<organism evidence="3">
    <name type="scientific">Diabrotica virgifera virgifera</name>
    <name type="common">western corn rootworm</name>
    <dbReference type="NCBI Taxonomy" id="50390"/>
    <lineage>
        <taxon>Eukaryota</taxon>
        <taxon>Metazoa</taxon>
        <taxon>Ecdysozoa</taxon>
        <taxon>Arthropoda</taxon>
        <taxon>Hexapoda</taxon>
        <taxon>Insecta</taxon>
        <taxon>Pterygota</taxon>
        <taxon>Neoptera</taxon>
        <taxon>Endopterygota</taxon>
        <taxon>Coleoptera</taxon>
        <taxon>Polyphaga</taxon>
        <taxon>Cucujiformia</taxon>
        <taxon>Chrysomeloidea</taxon>
        <taxon>Chrysomelidae</taxon>
        <taxon>Galerucinae</taxon>
        <taxon>Diabroticina</taxon>
        <taxon>Diabroticites</taxon>
        <taxon>Diabrotica</taxon>
    </lineage>
</organism>
<name>A0A6P7FI94_DIAVI</name>
<evidence type="ECO:0000259" key="2">
    <source>
        <dbReference type="Pfam" id="PF20266"/>
    </source>
</evidence>
<proteinExistence type="predicted"/>
<gene>
    <name evidence="3" type="primary">LOC114328309</name>
</gene>
<dbReference type="Gene3D" id="1.10.1410.40">
    <property type="match status" value="1"/>
</dbReference>
<accession>A0A6P7FI94</accession>
<dbReference type="SMART" id="SM01265">
    <property type="entry name" value="Mab-21"/>
    <property type="match status" value="1"/>
</dbReference>
<dbReference type="InterPro" id="IPR046906">
    <property type="entry name" value="Mab-21_HhH/H2TH-like"/>
</dbReference>
<feature type="domain" description="Mab-21-like HhH/H2TH-like" evidence="2">
    <location>
        <begin position="446"/>
        <end position="515"/>
    </location>
</feature>
<dbReference type="PANTHER" id="PTHR10656:SF69">
    <property type="entry name" value="MAB-21-LIKE HHH_H2TH-LIKE DOMAIN-CONTAINING PROTEIN"/>
    <property type="match status" value="1"/>
</dbReference>
<dbReference type="AlphaFoldDB" id="A0A6P7FI94"/>
<protein>
    <submittedName>
        <fullName evidence="3">Uncharacterized protein LOC114328309</fullName>
    </submittedName>
</protein>
<dbReference type="Pfam" id="PF20266">
    <property type="entry name" value="Mab-21_C"/>
    <property type="match status" value="1"/>
</dbReference>
<sequence>MGNNCCSQEIDPDFPRPSEVQLRNNGGGSDRVDSRIRQDEQIIDSMKKEYRDIPDVFLLNNLLMTVQFFENYRRDIQKSTGINNILEKHLNKNLLQNESMECICPDSLFETVNSNMKFRPLHGIGKHSAKNLLPRRLFIVSDSVEVISSMDVPQYTSIDKPAYQVRIEESSRKGFIRLKQIDNSKLLNMYSSLPELLVEASTSTDTDSTLYEYNTITDLKTPKPLEKAVSSERRDTLPSSCFRSKRVRKPDYELQDLQDQQDEGLEITEDDLFDTVIYVDAKGFMNYFKDVLFPNSLGRSLGFDQHEIDLARSIPGTVFCNFTDEEDNPISCEVIPSVSIPWPDAQTIEFIMREDRPTITDTSTGYRYKWPTDDMVKEICTFNCVAVPKGYWQKRGEYSEATLEWEIAFPKAERYLEARMSYAQMRCFLFLLVIHKHYIEPVTQRNGLLAEHIRCHMYWECEANSKDWPEHKLGTKILKVVSNLYKRLSTSELPDFFIKQKNHFRNIPRKYLIFAQKIFNELTQSPIVYFLRALRCLRYSTGKFYPPFEYKKFYNMLTQQQGYTLVNPNMLERPPNARRKVYEDADKQWRHLVEMKRRNQILEEKKQKEKAKQEEDTKSVDSIDIEWTCDKPFDIFKTKAILTQFITIYIDIAKDSYKFGLQLQPLFYLKQAFYLTRMLESTSSAFTEEAREFKFEIEVAENTYKRSLVKSMNDVPPATPLRNSIQFDYQLSQQLKSNVNLNLTNLYNSYNSAAAQVGPSASFNKRSSVVKLKKKPSDTHAMAQRMSTGASGVPRKSVMFVEPERTEIGA</sequence>
<evidence type="ECO:0000256" key="1">
    <source>
        <dbReference type="SAM" id="MobiDB-lite"/>
    </source>
</evidence>
<dbReference type="PANTHER" id="PTHR10656">
    <property type="entry name" value="CELL FATE DETERMINING PROTEIN MAB21-RELATED"/>
    <property type="match status" value="1"/>
</dbReference>
<dbReference type="RefSeq" id="XP_028132935.1">
    <property type="nucleotide sequence ID" value="XM_028277134.1"/>
</dbReference>
<dbReference type="FunCoup" id="A0A6P7FI94">
    <property type="interactions" value="2"/>
</dbReference>